<protein>
    <recommendedName>
        <fullName evidence="1">protein acetyllysine N-acetyltransferase</fullName>
        <ecNumber evidence="1">2.3.1.286</ecNumber>
    </recommendedName>
</protein>
<name>A0ABV1BWI0_9FIRM</name>
<dbReference type="InterPro" id="IPR050134">
    <property type="entry name" value="NAD-dep_sirtuin_deacylases"/>
</dbReference>
<gene>
    <name evidence="6" type="ORF">WMO14_08060</name>
</gene>
<dbReference type="GO" id="GO:0034979">
    <property type="term" value="F:NAD-dependent protein lysine deacetylase activity"/>
    <property type="evidence" value="ECO:0007669"/>
    <property type="project" value="UniProtKB-EC"/>
</dbReference>
<evidence type="ECO:0000256" key="3">
    <source>
        <dbReference type="ARBA" id="ARBA00023027"/>
    </source>
</evidence>
<feature type="binding site" evidence="4">
    <location>
        <position position="142"/>
    </location>
    <ligand>
        <name>Zn(2+)</name>
        <dbReference type="ChEBI" id="CHEBI:29105"/>
    </ligand>
</feature>
<dbReference type="PROSITE" id="PS50305">
    <property type="entry name" value="SIRTUIN"/>
    <property type="match status" value="1"/>
</dbReference>
<dbReference type="CDD" id="cd01407">
    <property type="entry name" value="SIR2-fam"/>
    <property type="match status" value="1"/>
</dbReference>
<keyword evidence="3" id="KW-0520">NAD</keyword>
<dbReference type="SUPFAM" id="SSF52467">
    <property type="entry name" value="DHS-like NAD/FAD-binding domain"/>
    <property type="match status" value="1"/>
</dbReference>
<comment type="caution">
    <text evidence="6">The sequence shown here is derived from an EMBL/GenBank/DDBJ whole genome shotgun (WGS) entry which is preliminary data.</text>
</comment>
<feature type="binding site" evidence="4">
    <location>
        <position position="164"/>
    </location>
    <ligand>
        <name>Zn(2+)</name>
        <dbReference type="ChEBI" id="CHEBI:29105"/>
    </ligand>
</feature>
<dbReference type="EC" id="2.3.1.286" evidence="1"/>
<evidence type="ECO:0000256" key="1">
    <source>
        <dbReference type="ARBA" id="ARBA00012928"/>
    </source>
</evidence>
<dbReference type="Pfam" id="PF02146">
    <property type="entry name" value="SIR2"/>
    <property type="match status" value="1"/>
</dbReference>
<accession>A0ABV1BWI0</accession>
<dbReference type="PANTHER" id="PTHR11085">
    <property type="entry name" value="NAD-DEPENDENT PROTEIN DEACYLASE SIRTUIN-5, MITOCHONDRIAL-RELATED"/>
    <property type="match status" value="1"/>
</dbReference>
<organism evidence="6 7">
    <name type="scientific">[Lactobacillus] rogosae</name>
    <dbReference type="NCBI Taxonomy" id="706562"/>
    <lineage>
        <taxon>Bacteria</taxon>
        <taxon>Bacillati</taxon>
        <taxon>Bacillota</taxon>
        <taxon>Clostridia</taxon>
        <taxon>Lachnospirales</taxon>
        <taxon>Lachnospiraceae</taxon>
        <taxon>Lachnospira</taxon>
    </lineage>
</organism>
<evidence type="ECO:0000259" key="5">
    <source>
        <dbReference type="PROSITE" id="PS50305"/>
    </source>
</evidence>
<dbReference type="NCBIfam" id="NF001752">
    <property type="entry name" value="PRK00481.1-1"/>
    <property type="match status" value="1"/>
</dbReference>
<dbReference type="Proteomes" id="UP001442364">
    <property type="component" value="Unassembled WGS sequence"/>
</dbReference>
<feature type="domain" description="Deacetylase sirtuin-type" evidence="5">
    <location>
        <begin position="4"/>
        <end position="256"/>
    </location>
</feature>
<dbReference type="InterPro" id="IPR026590">
    <property type="entry name" value="Ssirtuin_cat_dom"/>
</dbReference>
<reference evidence="6 7" key="1">
    <citation type="submission" date="2024-03" db="EMBL/GenBank/DDBJ databases">
        <title>Human intestinal bacterial collection.</title>
        <authorList>
            <person name="Pauvert C."/>
            <person name="Hitch T.C.A."/>
            <person name="Clavel T."/>
        </authorList>
    </citation>
    <scope>NUCLEOTIDE SEQUENCE [LARGE SCALE GENOMIC DNA]</scope>
    <source>
        <strain evidence="6 7">CLA-AA-H255</strain>
    </source>
</reference>
<feature type="active site" description="Proton acceptor" evidence="4">
    <location>
        <position position="131"/>
    </location>
</feature>
<sequence length="256" mass="29135">MGCDSEFYNKINKLTDFISESNSIVFFGGAGVSTESGIPDFRSKDGLYNQHDIEFDMYEPEYLLSEECLHHKPKVFFEFYRQKMDARNVKPNITHYMLARLEKLGKLDKIITQNIDGLHQMAGSTNVIELHGATTRNYCEKCGKKYPADYIFESREAIPRCVECNHMIRPDVTLYGEQLPAGAYESAVEAIRKADMLIVAGTSLKVYPAAGLVWEFAGKHLVVMNKEPLDFKLDMNKDIEFNCAMGDVFRALDKNI</sequence>
<evidence type="ECO:0000313" key="7">
    <source>
        <dbReference type="Proteomes" id="UP001442364"/>
    </source>
</evidence>
<keyword evidence="2 6" id="KW-0808">Transferase</keyword>
<keyword evidence="4" id="KW-0862">Zinc</keyword>
<proteinExistence type="predicted"/>
<evidence type="ECO:0000256" key="2">
    <source>
        <dbReference type="ARBA" id="ARBA00022679"/>
    </source>
</evidence>
<keyword evidence="6" id="KW-0012">Acyltransferase</keyword>
<feature type="binding site" evidence="4">
    <location>
        <position position="139"/>
    </location>
    <ligand>
        <name>Zn(2+)</name>
        <dbReference type="ChEBI" id="CHEBI:29105"/>
    </ligand>
</feature>
<dbReference type="Gene3D" id="3.40.50.1220">
    <property type="entry name" value="TPP-binding domain"/>
    <property type="match status" value="1"/>
</dbReference>
<dbReference type="PANTHER" id="PTHR11085:SF4">
    <property type="entry name" value="NAD-DEPENDENT PROTEIN DEACYLASE"/>
    <property type="match status" value="1"/>
</dbReference>
<evidence type="ECO:0000256" key="4">
    <source>
        <dbReference type="PROSITE-ProRule" id="PRU00236"/>
    </source>
</evidence>
<feature type="binding site" evidence="4">
    <location>
        <position position="161"/>
    </location>
    <ligand>
        <name>Zn(2+)</name>
        <dbReference type="ChEBI" id="CHEBI:29105"/>
    </ligand>
</feature>
<dbReference type="RefSeq" id="WP_349153620.1">
    <property type="nucleotide sequence ID" value="NZ_JBBMER010000005.1"/>
</dbReference>
<dbReference type="InterPro" id="IPR029035">
    <property type="entry name" value="DHS-like_NAD/FAD-binding_dom"/>
</dbReference>
<dbReference type="EMBL" id="JBBMER010000005">
    <property type="protein sequence ID" value="MEQ2379833.1"/>
    <property type="molecule type" value="Genomic_DNA"/>
</dbReference>
<evidence type="ECO:0000313" key="6">
    <source>
        <dbReference type="EMBL" id="MEQ2379833.1"/>
    </source>
</evidence>
<dbReference type="Gene3D" id="3.30.1600.10">
    <property type="entry name" value="SIR2/SIRT2 'Small Domain"/>
    <property type="match status" value="1"/>
</dbReference>
<dbReference type="InterPro" id="IPR026591">
    <property type="entry name" value="Sirtuin_cat_small_dom_sf"/>
</dbReference>
<keyword evidence="4" id="KW-0479">Metal-binding</keyword>
<dbReference type="InterPro" id="IPR003000">
    <property type="entry name" value="Sirtuin"/>
</dbReference>
<keyword evidence="7" id="KW-1185">Reference proteome</keyword>